<dbReference type="InterPro" id="IPR029068">
    <property type="entry name" value="Glyas_Bleomycin-R_OHBP_Dase"/>
</dbReference>
<dbReference type="Pfam" id="PF04075">
    <property type="entry name" value="F420H2_quin_red"/>
    <property type="match status" value="1"/>
</dbReference>
<dbReference type="Gene3D" id="3.10.180.10">
    <property type="entry name" value="2,3-Dihydroxybiphenyl 1,2-Dioxygenase, domain 1"/>
    <property type="match status" value="1"/>
</dbReference>
<dbReference type="SUPFAM" id="SSF54593">
    <property type="entry name" value="Glyoxalase/Bleomycin resistance protein/Dihydroxybiphenyl dioxygenase"/>
    <property type="match status" value="1"/>
</dbReference>
<dbReference type="InterPro" id="IPR004378">
    <property type="entry name" value="F420H2_quin_Rdtase"/>
</dbReference>
<keyword evidence="5" id="KW-1185">Reference proteome</keyword>
<dbReference type="NCBIfam" id="TIGR00026">
    <property type="entry name" value="hi_GC_TIGR00026"/>
    <property type="match status" value="1"/>
</dbReference>
<dbReference type="PANTHER" id="PTHR39428">
    <property type="entry name" value="F420H(2)-DEPENDENT QUINONE REDUCTASE RV1261C"/>
    <property type="match status" value="1"/>
</dbReference>
<dbReference type="AlphaFoldDB" id="A0A4Y3VX69"/>
<dbReference type="RefSeq" id="WP_229866354.1">
    <property type="nucleotide sequence ID" value="NZ_BJND01000144.1"/>
</dbReference>
<dbReference type="GO" id="GO:0016491">
    <property type="term" value="F:oxidoreductase activity"/>
    <property type="evidence" value="ECO:0007669"/>
    <property type="project" value="InterPro"/>
</dbReference>
<evidence type="ECO:0000259" key="3">
    <source>
        <dbReference type="PROSITE" id="PS51819"/>
    </source>
</evidence>
<dbReference type="PANTHER" id="PTHR39428:SF1">
    <property type="entry name" value="F420H(2)-DEPENDENT QUINONE REDUCTASE RV1261C"/>
    <property type="match status" value="1"/>
</dbReference>
<sequence>MSTLPGARAVHHIAYTVPDLDQAVRFFVDVIGAELAYRLGPVEDPEGDWMTRKLGVHPRASAKIAMLRLGPVTNLELFEYTAPDQDHSRPRNSDWGGHHFALYVDDVDKAAEYLREVPGVTILDEPETITDGPIAGDRWVYFTTPWGLHMELINMPAGMPYEKATPTRLYLPQENWDAHRAPDETVNSNPFNRRVIEEFRANGGRVGDFGDIPLLLLTTVGRRSGLPRTTPLVHLERDGRHIVFAANGGAESHPAWYRNLMAAGTGVVEVAGRRFEARPEAVPVAEHEELWRLQAAQDPNFAEFRDRTDRDIPVVALVPTDA</sequence>
<dbReference type="InterPro" id="IPR012349">
    <property type="entry name" value="Split_barrel_FMN-bd"/>
</dbReference>
<dbReference type="GO" id="GO:0070967">
    <property type="term" value="F:coenzyme F420 binding"/>
    <property type="evidence" value="ECO:0007669"/>
    <property type="project" value="TreeGrafter"/>
</dbReference>
<evidence type="ECO:0000313" key="4">
    <source>
        <dbReference type="EMBL" id="GEC10715.1"/>
    </source>
</evidence>
<accession>A0A4Y3VX69</accession>
<feature type="domain" description="VOC" evidence="3">
    <location>
        <begin position="9"/>
        <end position="155"/>
    </location>
</feature>
<dbReference type="Proteomes" id="UP000317881">
    <property type="component" value="Unassembled WGS sequence"/>
</dbReference>
<gene>
    <name evidence="4" type="ORF">SSP24_83700</name>
</gene>
<comment type="similarity">
    <text evidence="1">Belongs to the F420H(2)-dependent quinone reductase family.</text>
</comment>
<evidence type="ECO:0000256" key="2">
    <source>
        <dbReference type="ARBA" id="ARBA00049106"/>
    </source>
</evidence>
<evidence type="ECO:0000256" key="1">
    <source>
        <dbReference type="ARBA" id="ARBA00008710"/>
    </source>
</evidence>
<dbReference type="PROSITE" id="PS51819">
    <property type="entry name" value="VOC"/>
    <property type="match status" value="1"/>
</dbReference>
<comment type="caution">
    <text evidence="4">The sequence shown here is derived from an EMBL/GenBank/DDBJ whole genome shotgun (WGS) entry which is preliminary data.</text>
</comment>
<dbReference type="CDD" id="cd16361">
    <property type="entry name" value="VOC_ShValD_like"/>
    <property type="match status" value="1"/>
</dbReference>
<dbReference type="InterPro" id="IPR037523">
    <property type="entry name" value="VOC_core"/>
</dbReference>
<dbReference type="Gene3D" id="2.30.110.10">
    <property type="entry name" value="Electron Transport, Fmn-binding Protein, Chain A"/>
    <property type="match status" value="1"/>
</dbReference>
<organism evidence="4 5">
    <name type="scientific">Streptomyces spinoverrucosus</name>
    <dbReference type="NCBI Taxonomy" id="284043"/>
    <lineage>
        <taxon>Bacteria</taxon>
        <taxon>Bacillati</taxon>
        <taxon>Actinomycetota</taxon>
        <taxon>Actinomycetes</taxon>
        <taxon>Kitasatosporales</taxon>
        <taxon>Streptomycetaceae</taxon>
        <taxon>Streptomyces</taxon>
    </lineage>
</organism>
<evidence type="ECO:0000313" key="5">
    <source>
        <dbReference type="Proteomes" id="UP000317881"/>
    </source>
</evidence>
<dbReference type="EMBL" id="BJND01000144">
    <property type="protein sequence ID" value="GEC10715.1"/>
    <property type="molecule type" value="Genomic_DNA"/>
</dbReference>
<comment type="catalytic activity">
    <reaction evidence="2">
        <text>oxidized coenzyme F420-(gamma-L-Glu)(n) + a quinol + H(+) = reduced coenzyme F420-(gamma-L-Glu)(n) + a quinone</text>
        <dbReference type="Rhea" id="RHEA:39663"/>
        <dbReference type="Rhea" id="RHEA-COMP:12939"/>
        <dbReference type="Rhea" id="RHEA-COMP:14378"/>
        <dbReference type="ChEBI" id="CHEBI:15378"/>
        <dbReference type="ChEBI" id="CHEBI:24646"/>
        <dbReference type="ChEBI" id="CHEBI:132124"/>
        <dbReference type="ChEBI" id="CHEBI:133980"/>
        <dbReference type="ChEBI" id="CHEBI:139511"/>
    </reaction>
</comment>
<dbReference type="Pfam" id="PF00903">
    <property type="entry name" value="Glyoxalase"/>
    <property type="match status" value="1"/>
</dbReference>
<dbReference type="InterPro" id="IPR004360">
    <property type="entry name" value="Glyas_Fos-R_dOase_dom"/>
</dbReference>
<dbReference type="GO" id="GO:0005886">
    <property type="term" value="C:plasma membrane"/>
    <property type="evidence" value="ECO:0007669"/>
    <property type="project" value="TreeGrafter"/>
</dbReference>
<protein>
    <recommendedName>
        <fullName evidence="3">VOC domain-containing protein</fullName>
    </recommendedName>
</protein>
<dbReference type="SUPFAM" id="SSF50475">
    <property type="entry name" value="FMN-binding split barrel"/>
    <property type="match status" value="1"/>
</dbReference>
<name>A0A4Y3VX69_9ACTN</name>
<proteinExistence type="inferred from homology"/>
<reference evidence="4 5" key="1">
    <citation type="submission" date="2019-06" db="EMBL/GenBank/DDBJ databases">
        <title>Whole genome shotgun sequence of Streptomyces spinoverrucosus NBRC 14228.</title>
        <authorList>
            <person name="Hosoyama A."/>
            <person name="Uohara A."/>
            <person name="Ohji S."/>
            <person name="Ichikawa N."/>
        </authorList>
    </citation>
    <scope>NUCLEOTIDE SEQUENCE [LARGE SCALE GENOMIC DNA]</scope>
    <source>
        <strain evidence="4 5">NBRC 14228</strain>
    </source>
</reference>